<protein>
    <submittedName>
        <fullName evidence="1">3531_t:CDS:1</fullName>
    </submittedName>
</protein>
<keyword evidence="2" id="KW-1185">Reference proteome</keyword>
<proteinExistence type="predicted"/>
<feature type="non-terminal residue" evidence="1">
    <location>
        <position position="171"/>
    </location>
</feature>
<dbReference type="Proteomes" id="UP000789375">
    <property type="component" value="Unassembled WGS sequence"/>
</dbReference>
<gene>
    <name evidence="1" type="ORF">FMOSSE_LOCUS15536</name>
</gene>
<comment type="caution">
    <text evidence="1">The sequence shown here is derived from an EMBL/GenBank/DDBJ whole genome shotgun (WGS) entry which is preliminary data.</text>
</comment>
<dbReference type="EMBL" id="CAJVPP010016174">
    <property type="protein sequence ID" value="CAG8728802.1"/>
    <property type="molecule type" value="Genomic_DNA"/>
</dbReference>
<evidence type="ECO:0000313" key="2">
    <source>
        <dbReference type="Proteomes" id="UP000789375"/>
    </source>
</evidence>
<name>A0A9N9NDZ8_FUNMO</name>
<organism evidence="1 2">
    <name type="scientific">Funneliformis mosseae</name>
    <name type="common">Endomycorrhizal fungus</name>
    <name type="synonym">Glomus mosseae</name>
    <dbReference type="NCBI Taxonomy" id="27381"/>
    <lineage>
        <taxon>Eukaryota</taxon>
        <taxon>Fungi</taxon>
        <taxon>Fungi incertae sedis</taxon>
        <taxon>Mucoromycota</taxon>
        <taxon>Glomeromycotina</taxon>
        <taxon>Glomeromycetes</taxon>
        <taxon>Glomerales</taxon>
        <taxon>Glomeraceae</taxon>
        <taxon>Funneliformis</taxon>
    </lineage>
</organism>
<sequence length="171" mass="19494">GGYGHKDLPRSTWDGCCKLPIGNSYMLEEIGERFRGASTETFSKISVFSIHTYENRIELWRMHVPSCGVLQYERTHKTVVPTCFEEERKCIFDFVIVLWDLKCWLLEVAEVIYKLQEEHNDSDTNVSNLSACPKKILPEVNASSTPQITPAKADNNDLTDLKEEDFCGGEV</sequence>
<feature type="non-terminal residue" evidence="1">
    <location>
        <position position="1"/>
    </location>
</feature>
<reference evidence="1" key="1">
    <citation type="submission" date="2021-06" db="EMBL/GenBank/DDBJ databases">
        <authorList>
            <person name="Kallberg Y."/>
            <person name="Tangrot J."/>
            <person name="Rosling A."/>
        </authorList>
    </citation>
    <scope>NUCLEOTIDE SEQUENCE</scope>
    <source>
        <strain evidence="1">87-6 pot B 2015</strain>
    </source>
</reference>
<dbReference type="AlphaFoldDB" id="A0A9N9NDZ8"/>
<accession>A0A9N9NDZ8</accession>
<evidence type="ECO:0000313" key="1">
    <source>
        <dbReference type="EMBL" id="CAG8728802.1"/>
    </source>
</evidence>